<organism evidence="4">
    <name type="scientific">Caenorhabditis brenneri</name>
    <name type="common">Nematode worm</name>
    <dbReference type="NCBI Taxonomy" id="135651"/>
    <lineage>
        <taxon>Eukaryota</taxon>
        <taxon>Metazoa</taxon>
        <taxon>Ecdysozoa</taxon>
        <taxon>Nematoda</taxon>
        <taxon>Chromadorea</taxon>
        <taxon>Rhabditida</taxon>
        <taxon>Rhabditina</taxon>
        <taxon>Rhabditomorpha</taxon>
        <taxon>Rhabditoidea</taxon>
        <taxon>Rhabditidae</taxon>
        <taxon>Peloderinae</taxon>
        <taxon>Caenorhabditis</taxon>
    </lineage>
</organism>
<dbReference type="Proteomes" id="UP000008068">
    <property type="component" value="Unassembled WGS sequence"/>
</dbReference>
<dbReference type="Gene3D" id="3.40.50.12670">
    <property type="match status" value="1"/>
</dbReference>
<dbReference type="PROSITE" id="PS00131">
    <property type="entry name" value="CARBOXYPEPT_SER_SER"/>
    <property type="match status" value="1"/>
</dbReference>
<dbReference type="HOGENOM" id="CLU_008523_13_3_1"/>
<dbReference type="GO" id="GO:0004185">
    <property type="term" value="F:serine-type carboxypeptidase activity"/>
    <property type="evidence" value="ECO:0007669"/>
    <property type="project" value="UniProtKB-UniRule"/>
</dbReference>
<dbReference type="GO" id="GO:0006508">
    <property type="term" value="P:proteolysis"/>
    <property type="evidence" value="ECO:0007669"/>
    <property type="project" value="UniProtKB-KW"/>
</dbReference>
<evidence type="ECO:0000256" key="1">
    <source>
        <dbReference type="ARBA" id="ARBA00009431"/>
    </source>
</evidence>
<keyword evidence="2" id="KW-0732">Signal</keyword>
<dbReference type="PRINTS" id="PR00724">
    <property type="entry name" value="CRBOXYPTASEC"/>
</dbReference>
<proteinExistence type="inferred from homology"/>
<dbReference type="InterPro" id="IPR033124">
    <property type="entry name" value="Ser_caboxypep_his_AS"/>
</dbReference>
<sequence>MFRSLLGVALLTVTVFSQGEKDLIKNLPGLLFKTNFNSYSGYVDANAGGTWKMHYMLTESRSNPDTDPLLVWFNGGPGCSSLGGLFEELGPFYVNFDGQTLYENPYAWNAKANVLYLESPIGVGYSYDTTTPRYFKANDDQSAGQNLLALTNFFKIAQPKYANRTFYLSGESYAGIYIPMLTDLIVQGINDGSFPNKNFQGSAIGNGFMNVRGLLNALTLWSAYHGRVSMQDWNTIKTNCTKGADVDSFDFSQYTKTTNKIDYVGDDSACGKLIQPLISQNANNDEGFDQYNFYQECYDKSVFQAPAPPASGKRVKRNALHGVSATQKNLQYQKLGNFQGTANLAQNTATLVNRFSNDNQFGYFCWNEDAVSTYLNTDAVQNALNIPQEWKNQNNTWADCRDTIYNNYVLTYDTTNQFFNRIIKNLKTDFRFLIYNGDVDTVCNYLGDAKHILQVATDNNLVVRSIITYSLLLSRFSFFQSGPRTPWYYSNNKQLAGYVQTYTGKNANGANIIIDLLTVKGAGHMVPYDRAGPSVQMITNFVWAPQNSQIDYTNSSNFDPNIQLSDLIDSGSSSTISFGFAIFVVLLNAIF</sequence>
<dbReference type="eggNOG" id="KOG1282">
    <property type="taxonomic scope" value="Eukaryota"/>
</dbReference>
<feature type="chain" id="PRO_5005130723" description="Carboxypeptidase" evidence="2">
    <location>
        <begin position="20"/>
        <end position="591"/>
    </location>
</feature>
<name>G0N9V1_CAEBE</name>
<dbReference type="AlphaFoldDB" id="G0N9V1"/>
<evidence type="ECO:0000313" key="4">
    <source>
        <dbReference type="Proteomes" id="UP000008068"/>
    </source>
</evidence>
<keyword evidence="2" id="KW-0121">Carboxypeptidase</keyword>
<dbReference type="FunFam" id="3.40.50.12670:FF:000002">
    <property type="entry name" value="Carboxypeptidase"/>
    <property type="match status" value="1"/>
</dbReference>
<dbReference type="InParanoid" id="G0N9V1"/>
<evidence type="ECO:0000256" key="2">
    <source>
        <dbReference type="RuleBase" id="RU361156"/>
    </source>
</evidence>
<reference evidence="4" key="1">
    <citation type="submission" date="2011-07" db="EMBL/GenBank/DDBJ databases">
        <authorList>
            <consortium name="Caenorhabditis brenneri Sequencing and Analysis Consortium"/>
            <person name="Wilson R.K."/>
        </authorList>
    </citation>
    <scope>NUCLEOTIDE SEQUENCE [LARGE SCALE GENOMIC DNA]</scope>
    <source>
        <strain evidence="4">PB2801</strain>
    </source>
</reference>
<keyword evidence="4" id="KW-1185">Reference proteome</keyword>
<protein>
    <recommendedName>
        <fullName evidence="2">Carboxypeptidase</fullName>
        <ecNumber evidence="2">3.4.16.-</ecNumber>
    </recommendedName>
</protein>
<dbReference type="InterPro" id="IPR018202">
    <property type="entry name" value="Ser_caboxypep_ser_AS"/>
</dbReference>
<dbReference type="Pfam" id="PF00450">
    <property type="entry name" value="Peptidase_S10"/>
    <property type="match status" value="1"/>
</dbReference>
<dbReference type="EC" id="3.4.16.-" evidence="2"/>
<dbReference type="MEROPS" id="S10.A65"/>
<dbReference type="OrthoDB" id="443318at2759"/>
<gene>
    <name evidence="3" type="ORF">CAEBREN_32088</name>
</gene>
<evidence type="ECO:0000313" key="3">
    <source>
        <dbReference type="EMBL" id="EGT55695.1"/>
    </source>
</evidence>
<dbReference type="InterPro" id="IPR029058">
    <property type="entry name" value="AB_hydrolase_fold"/>
</dbReference>
<dbReference type="FunCoup" id="G0N9V1">
    <property type="interactions" value="61"/>
</dbReference>
<dbReference type="InterPro" id="IPR001563">
    <property type="entry name" value="Peptidase_S10"/>
</dbReference>
<dbReference type="PANTHER" id="PTHR11802:SF70">
    <property type="entry name" value="SERINE CARBOXYPEPTIDASE CTSA-3.1"/>
    <property type="match status" value="1"/>
</dbReference>
<dbReference type="PROSITE" id="PS00560">
    <property type="entry name" value="CARBOXYPEPT_SER_HIS"/>
    <property type="match status" value="1"/>
</dbReference>
<comment type="similarity">
    <text evidence="1 2">Belongs to the peptidase S10 family.</text>
</comment>
<dbReference type="EMBL" id="GL379852">
    <property type="protein sequence ID" value="EGT55695.1"/>
    <property type="molecule type" value="Genomic_DNA"/>
</dbReference>
<dbReference type="Gene3D" id="3.40.50.1820">
    <property type="entry name" value="alpha/beta hydrolase"/>
    <property type="match status" value="1"/>
</dbReference>
<feature type="signal peptide" evidence="2">
    <location>
        <begin position="1"/>
        <end position="19"/>
    </location>
</feature>
<keyword evidence="2" id="KW-0378">Hydrolase</keyword>
<keyword evidence="2" id="KW-0645">Protease</keyword>
<dbReference type="STRING" id="135651.G0N9V1"/>
<accession>G0N9V1</accession>
<dbReference type="PANTHER" id="PTHR11802">
    <property type="entry name" value="SERINE PROTEASE FAMILY S10 SERINE CARBOXYPEPTIDASE"/>
    <property type="match status" value="1"/>
</dbReference>
<dbReference type="SUPFAM" id="SSF53474">
    <property type="entry name" value="alpha/beta-Hydrolases"/>
    <property type="match status" value="1"/>
</dbReference>